<protein>
    <submittedName>
        <fullName evidence="2">Uncharacterized protein</fullName>
    </submittedName>
</protein>
<evidence type="ECO:0000256" key="1">
    <source>
        <dbReference type="SAM" id="Coils"/>
    </source>
</evidence>
<keyword evidence="3" id="KW-1185">Reference proteome</keyword>
<evidence type="ECO:0000313" key="3">
    <source>
        <dbReference type="Proteomes" id="UP000230233"/>
    </source>
</evidence>
<gene>
    <name evidence="2" type="ORF">B9Z55_028211</name>
</gene>
<dbReference type="EMBL" id="PDUG01000019">
    <property type="protein sequence ID" value="PIC12685.1"/>
    <property type="molecule type" value="Genomic_DNA"/>
</dbReference>
<reference evidence="3" key="1">
    <citation type="submission" date="2017-10" db="EMBL/GenBank/DDBJ databases">
        <title>Rapid genome shrinkage in a self-fertile nematode reveals novel sperm competition proteins.</title>
        <authorList>
            <person name="Yin D."/>
            <person name="Schwarz E.M."/>
            <person name="Thomas C.G."/>
            <person name="Felde R.L."/>
            <person name="Korf I.F."/>
            <person name="Cutter A.D."/>
            <person name="Schartner C.M."/>
            <person name="Ralston E.J."/>
            <person name="Meyer B.J."/>
            <person name="Haag E.S."/>
        </authorList>
    </citation>
    <scope>NUCLEOTIDE SEQUENCE [LARGE SCALE GENOMIC DNA]</scope>
    <source>
        <strain evidence="3">JU1422</strain>
    </source>
</reference>
<organism evidence="2 3">
    <name type="scientific">Caenorhabditis nigoni</name>
    <dbReference type="NCBI Taxonomy" id="1611254"/>
    <lineage>
        <taxon>Eukaryota</taxon>
        <taxon>Metazoa</taxon>
        <taxon>Ecdysozoa</taxon>
        <taxon>Nematoda</taxon>
        <taxon>Chromadorea</taxon>
        <taxon>Rhabditida</taxon>
        <taxon>Rhabditina</taxon>
        <taxon>Rhabditomorpha</taxon>
        <taxon>Rhabditoidea</taxon>
        <taxon>Rhabditidae</taxon>
        <taxon>Peloderinae</taxon>
        <taxon>Caenorhabditis</taxon>
    </lineage>
</organism>
<keyword evidence="1" id="KW-0175">Coiled coil</keyword>
<feature type="coiled-coil region" evidence="1">
    <location>
        <begin position="44"/>
        <end position="74"/>
    </location>
</feature>
<name>A0A2G5SC91_9PELO</name>
<proteinExistence type="predicted"/>
<accession>A0A2G5SC91</accession>
<evidence type="ECO:0000313" key="2">
    <source>
        <dbReference type="EMBL" id="PIC12685.1"/>
    </source>
</evidence>
<dbReference type="OrthoDB" id="5890596at2759"/>
<dbReference type="Proteomes" id="UP000230233">
    <property type="component" value="Unassembled WGS sequence"/>
</dbReference>
<comment type="caution">
    <text evidence="2">The sequence shown here is derived from an EMBL/GenBank/DDBJ whole genome shotgun (WGS) entry which is preliminary data.</text>
</comment>
<dbReference type="AlphaFoldDB" id="A0A2G5SC91"/>
<sequence length="238" mass="27463">MPNVQTAINTTIHLNATNSTVDRLANKITILELGNKYSETIELHKKASAEVERAKRLENRHREKLEELISKRRLCQNSSNWDSYTRRICETLLLINANDEDVKKALEIEESTKVNIETAEAEWKLEATNITNHLNAFNSAEADKKTIQNFGNNYGEALPIHKKVSEVKRANRHKKQHKSEWIWSPEDYPLPEYPVQRFPKEIPQGPARVLNYTVGDLDKEFSKEDSPSLGSMRPRIIF</sequence>